<comment type="catalytic activity">
    <reaction evidence="11">
        <text>D-glycero-beta-D-manno-heptose 7-phosphate + ATP = D-glycero-beta-D-manno-heptose 1,7-bisphosphate + ADP + H(+)</text>
        <dbReference type="Rhea" id="RHEA:27473"/>
        <dbReference type="ChEBI" id="CHEBI:15378"/>
        <dbReference type="ChEBI" id="CHEBI:30616"/>
        <dbReference type="ChEBI" id="CHEBI:60204"/>
        <dbReference type="ChEBI" id="CHEBI:60208"/>
        <dbReference type="ChEBI" id="CHEBI:456216"/>
        <dbReference type="EC" id="2.7.1.167"/>
    </reaction>
</comment>
<keyword evidence="6 11" id="KW-0418">Kinase</keyword>
<dbReference type="InterPro" id="IPR004821">
    <property type="entry name" value="Cyt_trans-like"/>
</dbReference>
<keyword evidence="8 11" id="KW-0511">Multifunctional enzyme</keyword>
<evidence type="ECO:0000259" key="13">
    <source>
        <dbReference type="Pfam" id="PF01467"/>
    </source>
</evidence>
<dbReference type="Proteomes" id="UP000287502">
    <property type="component" value="Chromosome"/>
</dbReference>
<keyword evidence="15" id="KW-1185">Reference proteome</keyword>
<name>A0A3R5Y7E2_9BACT</name>
<dbReference type="InterPro" id="IPR029056">
    <property type="entry name" value="Ribokinase-like"/>
</dbReference>
<dbReference type="SUPFAM" id="SSF53613">
    <property type="entry name" value="Ribokinase-like"/>
    <property type="match status" value="1"/>
</dbReference>
<reference evidence="14 15" key="1">
    <citation type="submission" date="2019-01" db="EMBL/GenBank/DDBJ databases">
        <title>Geovibrio thiophilus DSM 11263, complete genome.</title>
        <authorList>
            <person name="Spring S."/>
            <person name="Bunk B."/>
            <person name="Sproer C."/>
        </authorList>
    </citation>
    <scope>NUCLEOTIDE SEQUENCE [LARGE SCALE GENOMIC DNA]</scope>
    <source>
        <strain evidence="14 15">DSM 11263</strain>
    </source>
</reference>
<comment type="function">
    <text evidence="1 11">Catalyzes the phosphorylation of D-glycero-D-manno-heptose 7-phosphate at the C-1 position to selectively form D-glycero-beta-D-manno-heptose-1,7-bisphosphate.</text>
</comment>
<dbReference type="Gene3D" id="3.40.50.620">
    <property type="entry name" value="HUPs"/>
    <property type="match status" value="1"/>
</dbReference>
<comment type="pathway">
    <text evidence="11">Nucleotide-sugar biosynthesis; ADP-L-glycero-beta-D-manno-heptose biosynthesis; ADP-L-glycero-beta-D-manno-heptose from D-glycero-beta-D-manno-heptose 7-phosphate: step 3/4.</text>
</comment>
<protein>
    <recommendedName>
        <fullName evidence="11">Bifunctional protein HldE</fullName>
    </recommendedName>
    <domain>
        <recommendedName>
            <fullName evidence="11">D-beta-D-heptose 7-phosphate kinase</fullName>
            <ecNumber evidence="11">2.7.1.167</ecNumber>
        </recommendedName>
        <alternativeName>
            <fullName evidence="11">D-beta-D-heptose 7-phosphotransferase</fullName>
        </alternativeName>
        <alternativeName>
            <fullName evidence="11">D-glycero-beta-D-manno-heptose-7-phosphate kinase</fullName>
        </alternativeName>
    </domain>
    <domain>
        <recommendedName>
            <fullName evidence="11">D-beta-D-heptose 1-phosphate adenylyltransferase</fullName>
            <ecNumber evidence="11">2.7.7.70</ecNumber>
        </recommendedName>
        <alternativeName>
            <fullName evidence="11">D-glycero-beta-D-manno-heptose 1-phosphate adenylyltransferase</fullName>
        </alternativeName>
    </domain>
</protein>
<organism evidence="14 15">
    <name type="scientific">Geovibrio thiophilus</name>
    <dbReference type="NCBI Taxonomy" id="139438"/>
    <lineage>
        <taxon>Bacteria</taxon>
        <taxon>Pseudomonadati</taxon>
        <taxon>Deferribacterota</taxon>
        <taxon>Deferribacteres</taxon>
        <taxon>Deferribacterales</taxon>
        <taxon>Geovibrionaceae</taxon>
        <taxon>Geovibrio</taxon>
    </lineage>
</organism>
<comment type="subunit">
    <text evidence="11">Homodimer.</text>
</comment>
<keyword evidence="5 11" id="KW-0547">Nucleotide-binding</keyword>
<dbReference type="Pfam" id="PF01467">
    <property type="entry name" value="CTP_transf_like"/>
    <property type="match status" value="1"/>
</dbReference>
<comment type="similarity">
    <text evidence="11">In the C-terminal section; belongs to the cytidylyltransferase family.</text>
</comment>
<proteinExistence type="inferred from homology"/>
<dbReference type="InterPro" id="IPR011611">
    <property type="entry name" value="PfkB_dom"/>
</dbReference>
<sequence length="464" mass="50243">MSNYDFTGVKVLVVGDVMLDKYYFGSVRRISPEAPVPVVRVKDTKLTLGGAGNVLSNITHLGAKGLMLSSCGRDDNAVTLKGLLDDLGAECGFIERDLPTVTKLRVIGEKQQIVRLDFEEIVPVSLTDEYKSFIDNAAAECGTVVLSDYGKGICTDEVCRFVIEKAAKYGKKVIVDPKGHDWNRYRDADIVTPNVNELGEAAGRNVENADEEITAAARELLGQYGIKCLLVTRSHKGMSIITQNSVKHIPTEAKEVFDVSGAGDTVVATLAAALANGYDIESAACTANKAAGIVVSKIGTAPVYINELNDEGRSHAATSLDAMLRITENLKRAGKTIVFTNGCFDILHKGHVTYLREAKKLGDVLILGLNTDESVRKLKGASRPVNSEDDRAEVLCSLESVDYVVKFGEDTPLELLSKIRPDILVKGADYKIEEVIGREHAGKTVLISFVDGYSTTSILEKSKR</sequence>
<keyword evidence="7 11" id="KW-0067">ATP-binding</keyword>
<dbReference type="EC" id="2.7.7.70" evidence="11"/>
<dbReference type="InterPro" id="IPR011914">
    <property type="entry name" value="RfaE_dom_II"/>
</dbReference>
<dbReference type="InterPro" id="IPR011913">
    <property type="entry name" value="RfaE_dom_I"/>
</dbReference>
<evidence type="ECO:0000313" key="15">
    <source>
        <dbReference type="Proteomes" id="UP000287502"/>
    </source>
</evidence>
<feature type="domain" description="Cytidyltransferase-like" evidence="13">
    <location>
        <begin position="339"/>
        <end position="437"/>
    </location>
</feature>
<dbReference type="InterPro" id="IPR014729">
    <property type="entry name" value="Rossmann-like_a/b/a_fold"/>
</dbReference>
<dbReference type="FunFam" id="3.40.1190.20:FF:000002">
    <property type="entry name" value="Bifunctional protein HldE"/>
    <property type="match status" value="1"/>
</dbReference>
<evidence type="ECO:0000256" key="11">
    <source>
        <dbReference type="HAMAP-Rule" id="MF_01603"/>
    </source>
</evidence>
<evidence type="ECO:0000256" key="10">
    <source>
        <dbReference type="ARBA" id="ARBA00047428"/>
    </source>
</evidence>
<evidence type="ECO:0000256" key="4">
    <source>
        <dbReference type="ARBA" id="ARBA00022695"/>
    </source>
</evidence>
<evidence type="ECO:0000256" key="1">
    <source>
        <dbReference type="ARBA" id="ARBA00002319"/>
    </source>
</evidence>
<evidence type="ECO:0000259" key="12">
    <source>
        <dbReference type="Pfam" id="PF00294"/>
    </source>
</evidence>
<dbReference type="GO" id="GO:0005524">
    <property type="term" value="F:ATP binding"/>
    <property type="evidence" value="ECO:0007669"/>
    <property type="project" value="UniProtKB-UniRule"/>
</dbReference>
<evidence type="ECO:0000256" key="3">
    <source>
        <dbReference type="ARBA" id="ARBA00022679"/>
    </source>
</evidence>
<dbReference type="GO" id="GO:0005829">
    <property type="term" value="C:cytosol"/>
    <property type="evidence" value="ECO:0007669"/>
    <property type="project" value="TreeGrafter"/>
</dbReference>
<dbReference type="EC" id="2.7.1.167" evidence="11"/>
<comment type="catalytic activity">
    <reaction evidence="10 11">
        <text>D-glycero-beta-D-manno-heptose 1-phosphate + ATP + H(+) = ADP-D-glycero-beta-D-manno-heptose + diphosphate</text>
        <dbReference type="Rhea" id="RHEA:27465"/>
        <dbReference type="ChEBI" id="CHEBI:15378"/>
        <dbReference type="ChEBI" id="CHEBI:30616"/>
        <dbReference type="ChEBI" id="CHEBI:33019"/>
        <dbReference type="ChEBI" id="CHEBI:59967"/>
        <dbReference type="ChEBI" id="CHEBI:61593"/>
        <dbReference type="EC" id="2.7.7.70"/>
    </reaction>
</comment>
<dbReference type="EMBL" id="CP035108">
    <property type="protein sequence ID" value="QAR33527.1"/>
    <property type="molecule type" value="Genomic_DNA"/>
</dbReference>
<dbReference type="GO" id="GO:0033786">
    <property type="term" value="F:heptose-1-phosphate adenylyltransferase activity"/>
    <property type="evidence" value="ECO:0007669"/>
    <property type="project" value="UniProtKB-UniRule"/>
</dbReference>
<dbReference type="PANTHER" id="PTHR46969">
    <property type="entry name" value="BIFUNCTIONAL PROTEIN HLDE"/>
    <property type="match status" value="1"/>
</dbReference>
<dbReference type="NCBIfam" id="TIGR02198">
    <property type="entry name" value="rfaE_dom_I"/>
    <property type="match status" value="1"/>
</dbReference>
<comment type="pathway">
    <text evidence="11">Nucleotide-sugar biosynthesis; ADP-L-glycero-beta-D-manno-heptose biosynthesis; ADP-L-glycero-beta-D-manno-heptose from D-glycero-beta-D-manno-heptose 7-phosphate: step 1/4.</text>
</comment>
<dbReference type="SUPFAM" id="SSF52374">
    <property type="entry name" value="Nucleotidylyl transferase"/>
    <property type="match status" value="1"/>
</dbReference>
<comment type="function">
    <text evidence="2 11">Catalyzes the ADP transfer from ATP to D-glycero-beta-D-manno-heptose 1-phosphate, yielding ADP-D-glycero-beta-D-manno-heptose.</text>
</comment>
<dbReference type="HAMAP" id="MF_01603">
    <property type="entry name" value="HldE"/>
    <property type="match status" value="1"/>
</dbReference>
<comment type="similarity">
    <text evidence="11">In the N-terminal section; belongs to the carbohydrate kinase PfkB family.</text>
</comment>
<dbReference type="InterPro" id="IPR023030">
    <property type="entry name" value="Bifunc_HldE"/>
</dbReference>
<keyword evidence="9 11" id="KW-0119">Carbohydrate metabolism</keyword>
<accession>A0A3R5Y7E2</accession>
<feature type="region of interest" description="Cytidylyltransferase" evidence="11">
    <location>
        <begin position="339"/>
        <end position="464"/>
    </location>
</feature>
<dbReference type="AlphaFoldDB" id="A0A3R5Y7E2"/>
<dbReference type="NCBIfam" id="TIGR00125">
    <property type="entry name" value="cyt_tran_rel"/>
    <property type="match status" value="1"/>
</dbReference>
<dbReference type="GO" id="GO:0033785">
    <property type="term" value="F:heptose 7-phosphate kinase activity"/>
    <property type="evidence" value="ECO:0007669"/>
    <property type="project" value="UniProtKB-UniRule"/>
</dbReference>
<dbReference type="NCBIfam" id="TIGR02199">
    <property type="entry name" value="rfaE_dom_II"/>
    <property type="match status" value="1"/>
</dbReference>
<dbReference type="KEGG" id="gtl:EP073_08970"/>
<evidence type="ECO:0000256" key="6">
    <source>
        <dbReference type="ARBA" id="ARBA00022777"/>
    </source>
</evidence>
<feature type="region of interest" description="Ribokinase" evidence="11">
    <location>
        <begin position="1"/>
        <end position="318"/>
    </location>
</feature>
<gene>
    <name evidence="14" type="primary">rfaE1</name>
    <name evidence="11" type="synonym">hldE</name>
    <name evidence="14" type="ORF">EP073_08970</name>
</gene>
<evidence type="ECO:0000256" key="8">
    <source>
        <dbReference type="ARBA" id="ARBA00023268"/>
    </source>
</evidence>
<dbReference type="GO" id="GO:0097171">
    <property type="term" value="P:ADP-L-glycero-beta-D-manno-heptose biosynthetic process"/>
    <property type="evidence" value="ECO:0007669"/>
    <property type="project" value="UniProtKB-UniPathway"/>
</dbReference>
<evidence type="ECO:0000256" key="2">
    <source>
        <dbReference type="ARBA" id="ARBA00003753"/>
    </source>
</evidence>
<keyword evidence="4 11" id="KW-0548">Nucleotidyltransferase</keyword>
<evidence type="ECO:0000313" key="14">
    <source>
        <dbReference type="EMBL" id="QAR33527.1"/>
    </source>
</evidence>
<dbReference type="Pfam" id="PF00294">
    <property type="entry name" value="PfkB"/>
    <property type="match status" value="1"/>
</dbReference>
<feature type="active site" evidence="11">
    <location>
        <position position="264"/>
    </location>
</feature>
<dbReference type="GO" id="GO:0016773">
    <property type="term" value="F:phosphotransferase activity, alcohol group as acceptor"/>
    <property type="evidence" value="ECO:0007669"/>
    <property type="project" value="InterPro"/>
</dbReference>
<keyword evidence="3 11" id="KW-0808">Transferase</keyword>
<dbReference type="PANTHER" id="PTHR46969:SF1">
    <property type="entry name" value="BIFUNCTIONAL PROTEIN HLDE"/>
    <property type="match status" value="1"/>
</dbReference>
<evidence type="ECO:0000256" key="5">
    <source>
        <dbReference type="ARBA" id="ARBA00022741"/>
    </source>
</evidence>
<evidence type="ECO:0000256" key="7">
    <source>
        <dbReference type="ARBA" id="ARBA00022840"/>
    </source>
</evidence>
<evidence type="ECO:0000256" key="9">
    <source>
        <dbReference type="ARBA" id="ARBA00023277"/>
    </source>
</evidence>
<dbReference type="OrthoDB" id="9802794at2"/>
<dbReference type="CDD" id="cd01172">
    <property type="entry name" value="RfaE_like"/>
    <property type="match status" value="1"/>
</dbReference>
<dbReference type="UniPathway" id="UPA00356">
    <property type="reaction ID" value="UER00437"/>
</dbReference>
<feature type="domain" description="Carbohydrate kinase PfkB" evidence="12">
    <location>
        <begin position="10"/>
        <end position="301"/>
    </location>
</feature>
<dbReference type="Gene3D" id="3.40.1190.20">
    <property type="match status" value="1"/>
</dbReference>
<feature type="binding site" evidence="11">
    <location>
        <begin position="194"/>
        <end position="197"/>
    </location>
    <ligand>
        <name>ATP</name>
        <dbReference type="ChEBI" id="CHEBI:30616"/>
    </ligand>
</feature>
<dbReference type="RefSeq" id="WP_128466813.1">
    <property type="nucleotide sequence ID" value="NZ_CP035108.1"/>
</dbReference>